<proteinExistence type="predicted"/>
<keyword evidence="2" id="KW-0808">Transferase</keyword>
<name>A0A068NX95_FIMGI</name>
<dbReference type="SUPFAM" id="SSF55729">
    <property type="entry name" value="Acyl-CoA N-acyltransferases (Nat)"/>
    <property type="match status" value="1"/>
</dbReference>
<protein>
    <submittedName>
        <fullName evidence="2">GCN5-related N-acetyltransferase</fullName>
    </submittedName>
</protein>
<dbReference type="InterPro" id="IPR000182">
    <property type="entry name" value="GNAT_dom"/>
</dbReference>
<evidence type="ECO:0000259" key="1">
    <source>
        <dbReference type="PROSITE" id="PS51186"/>
    </source>
</evidence>
<dbReference type="eggNOG" id="COG3393">
    <property type="taxonomic scope" value="Bacteria"/>
</dbReference>
<accession>A0A068NX95</accession>
<organism evidence="2 3">
    <name type="scientific">Fimbriimonas ginsengisoli Gsoil 348</name>
    <dbReference type="NCBI Taxonomy" id="661478"/>
    <lineage>
        <taxon>Bacteria</taxon>
        <taxon>Bacillati</taxon>
        <taxon>Armatimonadota</taxon>
        <taxon>Fimbriimonadia</taxon>
        <taxon>Fimbriimonadales</taxon>
        <taxon>Fimbriimonadaceae</taxon>
        <taxon>Fimbriimonas</taxon>
    </lineage>
</organism>
<dbReference type="PROSITE" id="PS51186">
    <property type="entry name" value="GNAT"/>
    <property type="match status" value="1"/>
</dbReference>
<dbReference type="GO" id="GO:0016747">
    <property type="term" value="F:acyltransferase activity, transferring groups other than amino-acyl groups"/>
    <property type="evidence" value="ECO:0007669"/>
    <property type="project" value="InterPro"/>
</dbReference>
<evidence type="ECO:0000313" key="2">
    <source>
        <dbReference type="EMBL" id="AIE87972.1"/>
    </source>
</evidence>
<dbReference type="AlphaFoldDB" id="A0A068NX95"/>
<dbReference type="HOGENOM" id="CLU_086503_3_0_0"/>
<keyword evidence="3" id="KW-1185">Reference proteome</keyword>
<gene>
    <name evidence="2" type="ORF">OP10G_4604</name>
</gene>
<dbReference type="Pfam" id="PF13673">
    <property type="entry name" value="Acetyltransf_10"/>
    <property type="match status" value="1"/>
</dbReference>
<reference evidence="2 3" key="1">
    <citation type="journal article" date="2014" name="PLoS ONE">
        <title>The first complete genome sequence of the class fimbriimonadia in the phylum armatimonadetes.</title>
        <authorList>
            <person name="Hu Z.Y."/>
            <person name="Wang Y.Z."/>
            <person name="Im W.T."/>
            <person name="Wang S.Y."/>
            <person name="Zhao G.P."/>
            <person name="Zheng H.J."/>
            <person name="Quan Z.X."/>
        </authorList>
    </citation>
    <scope>NUCLEOTIDE SEQUENCE [LARGE SCALE GENOMIC DNA]</scope>
    <source>
        <strain evidence="2">Gsoil 348</strain>
    </source>
</reference>
<dbReference type="InterPro" id="IPR016181">
    <property type="entry name" value="Acyl_CoA_acyltransferase"/>
</dbReference>
<feature type="domain" description="N-acetyltransferase" evidence="1">
    <location>
        <begin position="1"/>
        <end position="130"/>
    </location>
</feature>
<sequence>MDAEGVDWEALTRSLIADDFSNGRTPDELRRSFENSHVVCFARVNGQVVGKGRLLSDSVCNAYLVDMWTSSNFRRRGIARTILSNLVGSVPGQHVYLQADDDLVDFYEKLGFHPHPNGMARVEGAWLNRV</sequence>
<dbReference type="Gene3D" id="3.40.630.30">
    <property type="match status" value="1"/>
</dbReference>
<evidence type="ECO:0000313" key="3">
    <source>
        <dbReference type="Proteomes" id="UP000027982"/>
    </source>
</evidence>
<dbReference type="KEGG" id="fgi:OP10G_4604"/>
<dbReference type="Proteomes" id="UP000027982">
    <property type="component" value="Chromosome"/>
</dbReference>
<dbReference type="EMBL" id="CP007139">
    <property type="protein sequence ID" value="AIE87972.1"/>
    <property type="molecule type" value="Genomic_DNA"/>
</dbReference>
<dbReference type="CDD" id="cd04301">
    <property type="entry name" value="NAT_SF"/>
    <property type="match status" value="1"/>
</dbReference>